<sequence length="60" mass="7261">MHRCKRDLVFSVKSTHCCSLLHACDDFLLTRKRVQNHDGFYQSWERLLKEVTLMDVHNWI</sequence>
<proteinExistence type="predicted"/>
<reference evidence="1" key="1">
    <citation type="submission" date="2014-09" db="EMBL/GenBank/DDBJ databases">
        <authorList>
            <person name="Magalhaes I.L.F."/>
            <person name="Oliveira U."/>
            <person name="Santos F.R."/>
            <person name="Vidigal T.H.D.A."/>
            <person name="Brescovit A.D."/>
            <person name="Santos A.J."/>
        </authorList>
    </citation>
    <scope>NUCLEOTIDE SEQUENCE</scope>
    <source>
        <tissue evidence="1">Shoot tissue taken approximately 20 cm above the soil surface</tissue>
    </source>
</reference>
<accession>A0A0A8ZL53</accession>
<name>A0A0A8ZL53_ARUDO</name>
<dbReference type="EMBL" id="GBRH01258359">
    <property type="protein sequence ID" value="JAD39536.1"/>
    <property type="molecule type" value="Transcribed_RNA"/>
</dbReference>
<evidence type="ECO:0000313" key="1">
    <source>
        <dbReference type="EMBL" id="JAD39536.1"/>
    </source>
</evidence>
<dbReference type="AlphaFoldDB" id="A0A0A8ZL53"/>
<organism evidence="1">
    <name type="scientific">Arundo donax</name>
    <name type="common">Giant reed</name>
    <name type="synonym">Donax arundinaceus</name>
    <dbReference type="NCBI Taxonomy" id="35708"/>
    <lineage>
        <taxon>Eukaryota</taxon>
        <taxon>Viridiplantae</taxon>
        <taxon>Streptophyta</taxon>
        <taxon>Embryophyta</taxon>
        <taxon>Tracheophyta</taxon>
        <taxon>Spermatophyta</taxon>
        <taxon>Magnoliopsida</taxon>
        <taxon>Liliopsida</taxon>
        <taxon>Poales</taxon>
        <taxon>Poaceae</taxon>
        <taxon>PACMAD clade</taxon>
        <taxon>Arundinoideae</taxon>
        <taxon>Arundineae</taxon>
        <taxon>Arundo</taxon>
    </lineage>
</organism>
<reference evidence="1" key="2">
    <citation type="journal article" date="2015" name="Data Brief">
        <title>Shoot transcriptome of the giant reed, Arundo donax.</title>
        <authorList>
            <person name="Barrero R.A."/>
            <person name="Guerrero F.D."/>
            <person name="Moolhuijzen P."/>
            <person name="Goolsby J.A."/>
            <person name="Tidwell J."/>
            <person name="Bellgard S.E."/>
            <person name="Bellgard M.I."/>
        </authorList>
    </citation>
    <scope>NUCLEOTIDE SEQUENCE</scope>
    <source>
        <tissue evidence="1">Shoot tissue taken approximately 20 cm above the soil surface</tissue>
    </source>
</reference>
<protein>
    <submittedName>
        <fullName evidence="1">Uncharacterized protein</fullName>
    </submittedName>
</protein>